<sequence>MNYDEFVNEVQKYDSDADVAKLLGVLKDWKLNDENVVQLKSTIERFFGHSWIESEETHNHLYKLWSSFSTSAIGNIGGMTMNERLFWFGLFEQFDSCKSETKKQLIYSKLSANT</sequence>
<evidence type="ECO:0000313" key="1">
    <source>
        <dbReference type="EMBL" id="RTR37982.1"/>
    </source>
</evidence>
<comment type="caution">
    <text evidence="1">The sequence shown here is derived from an EMBL/GenBank/DDBJ whole genome shotgun (WGS) entry which is preliminary data.</text>
</comment>
<reference evidence="1 2" key="1">
    <citation type="submission" date="2018-12" db="EMBL/GenBank/DDBJ databases">
        <authorList>
            <person name="Yu L."/>
        </authorList>
    </citation>
    <scope>NUCLEOTIDE SEQUENCE [LARGE SCALE GENOMIC DNA]</scope>
    <source>
        <strain evidence="1 2">HAW-EB2</strain>
    </source>
</reference>
<accession>A0A3S0J4U9</accession>
<protein>
    <submittedName>
        <fullName evidence="1">Uncharacterized protein</fullName>
    </submittedName>
</protein>
<dbReference type="AlphaFoldDB" id="A0A3S0J4U9"/>
<proteinExistence type="predicted"/>
<organism evidence="1 2">
    <name type="scientific">Shewanella canadensis</name>
    <dbReference type="NCBI Taxonomy" id="271096"/>
    <lineage>
        <taxon>Bacteria</taxon>
        <taxon>Pseudomonadati</taxon>
        <taxon>Pseudomonadota</taxon>
        <taxon>Gammaproteobacteria</taxon>
        <taxon>Alteromonadales</taxon>
        <taxon>Shewanellaceae</taxon>
        <taxon>Shewanella</taxon>
    </lineage>
</organism>
<gene>
    <name evidence="1" type="ORF">EKG38_15565</name>
</gene>
<keyword evidence="2" id="KW-1185">Reference proteome</keyword>
<dbReference type="OrthoDB" id="1439039at2"/>
<name>A0A3S0J4U9_9GAMM</name>
<dbReference type="EMBL" id="RXNU01000008">
    <property type="protein sequence ID" value="RTR37982.1"/>
    <property type="molecule type" value="Genomic_DNA"/>
</dbReference>
<dbReference type="RefSeq" id="WP_126521153.1">
    <property type="nucleotide sequence ID" value="NZ_RXNU01000008.1"/>
</dbReference>
<evidence type="ECO:0000313" key="2">
    <source>
        <dbReference type="Proteomes" id="UP000267448"/>
    </source>
</evidence>
<dbReference type="Proteomes" id="UP000267448">
    <property type="component" value="Unassembled WGS sequence"/>
</dbReference>